<proteinExistence type="predicted"/>
<dbReference type="AlphaFoldDB" id="A0A645FMC9"/>
<organism evidence="1">
    <name type="scientific">bioreactor metagenome</name>
    <dbReference type="NCBI Taxonomy" id="1076179"/>
    <lineage>
        <taxon>unclassified sequences</taxon>
        <taxon>metagenomes</taxon>
        <taxon>ecological metagenomes</taxon>
    </lineage>
</organism>
<gene>
    <name evidence="1" type="ORF">SDC9_161826</name>
</gene>
<dbReference type="EMBL" id="VSSQ01061133">
    <property type="protein sequence ID" value="MPN14499.1"/>
    <property type="molecule type" value="Genomic_DNA"/>
</dbReference>
<evidence type="ECO:0000313" key="1">
    <source>
        <dbReference type="EMBL" id="MPN14499.1"/>
    </source>
</evidence>
<protein>
    <submittedName>
        <fullName evidence="1">Uncharacterized protein</fullName>
    </submittedName>
</protein>
<name>A0A645FMC9_9ZZZZ</name>
<sequence>MGFADTFAGRLQYALQTAKQRERQNDLAEIRVLEITPKVFSVFPDEIRQRCARACLFCHVVLQPSFAQNRIPD</sequence>
<reference evidence="1" key="1">
    <citation type="submission" date="2019-08" db="EMBL/GenBank/DDBJ databases">
        <authorList>
            <person name="Kucharzyk K."/>
            <person name="Murdoch R.W."/>
            <person name="Higgins S."/>
            <person name="Loffler F."/>
        </authorList>
    </citation>
    <scope>NUCLEOTIDE SEQUENCE</scope>
</reference>
<accession>A0A645FMC9</accession>
<comment type="caution">
    <text evidence="1">The sequence shown here is derived from an EMBL/GenBank/DDBJ whole genome shotgun (WGS) entry which is preliminary data.</text>
</comment>